<dbReference type="STRING" id="94128.A0A2A3EGI0"/>
<feature type="chain" id="PRO_5012652434" evidence="1">
    <location>
        <begin position="21"/>
        <end position="226"/>
    </location>
</feature>
<gene>
    <name evidence="2" type="ORF">APICC_02682</name>
</gene>
<organism evidence="2 3">
    <name type="scientific">Apis cerana cerana</name>
    <name type="common">Oriental honeybee</name>
    <dbReference type="NCBI Taxonomy" id="94128"/>
    <lineage>
        <taxon>Eukaryota</taxon>
        <taxon>Metazoa</taxon>
        <taxon>Ecdysozoa</taxon>
        <taxon>Arthropoda</taxon>
        <taxon>Hexapoda</taxon>
        <taxon>Insecta</taxon>
        <taxon>Pterygota</taxon>
        <taxon>Neoptera</taxon>
        <taxon>Endopterygota</taxon>
        <taxon>Hymenoptera</taxon>
        <taxon>Apocrita</taxon>
        <taxon>Aculeata</taxon>
        <taxon>Apoidea</taxon>
        <taxon>Anthophila</taxon>
        <taxon>Apidae</taxon>
        <taxon>Apis</taxon>
    </lineage>
</organism>
<keyword evidence="1" id="KW-0732">Signal</keyword>
<sequence length="226" mass="25367">MFAAIVFVFILNILWIICQAVPLLDLKNALEKNELNTIVTSACSTNGKCTEWLPMQEVQKDIPTIPENLSMSKINIQRQASDLDPNTIIETWGDASAPLNKFYQTSTFGTKIGNRLSKKDVVMSRNWSAGGMPFSVLYMKPHGSRGNHASKKILNKKENNSISLRRRINIDTHGTVQQQEQGKIEITTPATMHSNSRIAVRNGSTRRQYSIIPQLFISYGWGPFGK</sequence>
<accession>A0A2A3EGI0</accession>
<evidence type="ECO:0000313" key="2">
    <source>
        <dbReference type="EMBL" id="PBC30820.1"/>
    </source>
</evidence>
<keyword evidence="3" id="KW-1185">Reference proteome</keyword>
<proteinExistence type="predicted"/>
<dbReference type="AlphaFoldDB" id="A0A2A3EGI0"/>
<name>A0A2A3EGI0_APICC</name>
<dbReference type="EMBL" id="KZ288254">
    <property type="protein sequence ID" value="PBC30820.1"/>
    <property type="molecule type" value="Genomic_DNA"/>
</dbReference>
<reference evidence="2 3" key="1">
    <citation type="submission" date="2014-07" db="EMBL/GenBank/DDBJ databases">
        <title>Genomic and transcriptomic analysis on Apis cerana provide comprehensive insights into honey bee biology.</title>
        <authorList>
            <person name="Diao Q."/>
            <person name="Sun L."/>
            <person name="Zheng H."/>
            <person name="Zheng H."/>
            <person name="Xu S."/>
            <person name="Wang S."/>
            <person name="Zeng Z."/>
            <person name="Hu F."/>
            <person name="Su S."/>
            <person name="Wu J."/>
        </authorList>
    </citation>
    <scope>NUCLEOTIDE SEQUENCE [LARGE SCALE GENOMIC DNA]</scope>
    <source>
        <tissue evidence="2">Pupae without intestine</tissue>
    </source>
</reference>
<protein>
    <submittedName>
        <fullName evidence="2">Uncharacterized protein</fullName>
    </submittedName>
</protein>
<dbReference type="OrthoDB" id="6591549at2759"/>
<dbReference type="Proteomes" id="UP000242457">
    <property type="component" value="Unassembled WGS sequence"/>
</dbReference>
<evidence type="ECO:0000313" key="3">
    <source>
        <dbReference type="Proteomes" id="UP000242457"/>
    </source>
</evidence>
<evidence type="ECO:0000256" key="1">
    <source>
        <dbReference type="SAM" id="SignalP"/>
    </source>
</evidence>
<feature type="signal peptide" evidence="1">
    <location>
        <begin position="1"/>
        <end position="20"/>
    </location>
</feature>